<reference evidence="1" key="1">
    <citation type="submission" date="2023-10" db="EMBL/GenBank/DDBJ databases">
        <title>Genome assemblies of two species of porcelain crab, Petrolisthes cinctipes and Petrolisthes manimaculis (Anomura: Porcellanidae).</title>
        <authorList>
            <person name="Angst P."/>
        </authorList>
    </citation>
    <scope>NUCLEOTIDE SEQUENCE</scope>
    <source>
        <strain evidence="1">PB745_01</strain>
        <tissue evidence="1">Gill</tissue>
    </source>
</reference>
<name>A0AAE1GQI7_PETCI</name>
<proteinExistence type="predicted"/>
<organism evidence="1 2">
    <name type="scientific">Petrolisthes cinctipes</name>
    <name type="common">Flat porcelain crab</name>
    <dbReference type="NCBI Taxonomy" id="88211"/>
    <lineage>
        <taxon>Eukaryota</taxon>
        <taxon>Metazoa</taxon>
        <taxon>Ecdysozoa</taxon>
        <taxon>Arthropoda</taxon>
        <taxon>Crustacea</taxon>
        <taxon>Multicrustacea</taxon>
        <taxon>Malacostraca</taxon>
        <taxon>Eumalacostraca</taxon>
        <taxon>Eucarida</taxon>
        <taxon>Decapoda</taxon>
        <taxon>Pleocyemata</taxon>
        <taxon>Anomura</taxon>
        <taxon>Galatheoidea</taxon>
        <taxon>Porcellanidae</taxon>
        <taxon>Petrolisthes</taxon>
    </lineage>
</organism>
<comment type="caution">
    <text evidence="1">The sequence shown here is derived from an EMBL/GenBank/DDBJ whole genome shotgun (WGS) entry which is preliminary data.</text>
</comment>
<dbReference type="Proteomes" id="UP001286313">
    <property type="component" value="Unassembled WGS sequence"/>
</dbReference>
<dbReference type="EMBL" id="JAWQEG010000003">
    <property type="protein sequence ID" value="KAK3896269.1"/>
    <property type="molecule type" value="Genomic_DNA"/>
</dbReference>
<accession>A0AAE1GQI7</accession>
<dbReference type="AlphaFoldDB" id="A0AAE1GQI7"/>
<evidence type="ECO:0000313" key="2">
    <source>
        <dbReference type="Proteomes" id="UP001286313"/>
    </source>
</evidence>
<protein>
    <submittedName>
        <fullName evidence="1">Uncharacterized protein</fullName>
    </submittedName>
</protein>
<gene>
    <name evidence="1" type="ORF">Pcinc_000013</name>
</gene>
<evidence type="ECO:0000313" key="1">
    <source>
        <dbReference type="EMBL" id="KAK3896269.1"/>
    </source>
</evidence>
<sequence length="89" mass="10244">MQMRLREKELETEVRLKELEAGGRRESSVYGSKGQDPLKLIPPFDEGAVSQFFERIARGHEWPREKWSTFAQTAQKGKALKACDTLSFE</sequence>
<keyword evidence="2" id="KW-1185">Reference proteome</keyword>